<feature type="domain" description="DUF4376" evidence="1">
    <location>
        <begin position="161"/>
        <end position="267"/>
    </location>
</feature>
<name>A0A845BIX0_9NEIS</name>
<dbReference type="AlphaFoldDB" id="A0A845BIX0"/>
<dbReference type="Proteomes" id="UP000467214">
    <property type="component" value="Unassembled WGS sequence"/>
</dbReference>
<evidence type="ECO:0000259" key="1">
    <source>
        <dbReference type="Pfam" id="PF14301"/>
    </source>
</evidence>
<comment type="caution">
    <text evidence="2">The sequence shown here is derived from an EMBL/GenBank/DDBJ whole genome shotgun (WGS) entry which is preliminary data.</text>
</comment>
<sequence length="280" mass="29858">MGGKTAKHQTDSSGNRMVMIMDNYFSPSTGLFYSAKLFGARRIMVPDPAWQCPLIEKTTQRPLVEGEDPATIAAYYGDALVGWEALDDVLVITHKEPGDSVTPPLVEIDNPECRLPADAVPVPEQRYRELQAAQSQGLQIGQDEHGNPVAMTQPEPSLAAIKASLSAAITAERDRREAIGFPYHGRVLDSNPLSVQRITAAALGAQAAVATGQVFTVDWTCADNSVLTLDAPAVIGMPLALAQHAAALHAHARTLKAAVDAATYKTALAAIDIQSGWPEL</sequence>
<gene>
    <name evidence="2" type="ORF">GQF02_06910</name>
</gene>
<reference evidence="2 3" key="1">
    <citation type="submission" date="2019-12" db="EMBL/GenBank/DDBJ databases">
        <title>Neisseriaceae gen. nov. sp. Genome sequencing and assembly.</title>
        <authorList>
            <person name="Liu Z."/>
            <person name="Li A."/>
        </authorList>
    </citation>
    <scope>NUCLEOTIDE SEQUENCE [LARGE SCALE GENOMIC DNA]</scope>
    <source>
        <strain evidence="2 3">B2N2-7</strain>
    </source>
</reference>
<protein>
    <submittedName>
        <fullName evidence="2">DUF4376 domain-containing protein</fullName>
    </submittedName>
</protein>
<evidence type="ECO:0000313" key="2">
    <source>
        <dbReference type="EMBL" id="MXR36697.1"/>
    </source>
</evidence>
<accession>A0A845BIX0</accession>
<evidence type="ECO:0000313" key="3">
    <source>
        <dbReference type="Proteomes" id="UP000467214"/>
    </source>
</evidence>
<dbReference type="InterPro" id="IPR025484">
    <property type="entry name" value="DUF4376"/>
</dbReference>
<proteinExistence type="predicted"/>
<organism evidence="2 3">
    <name type="scientific">Craterilacuibacter sinensis</name>
    <dbReference type="NCBI Taxonomy" id="2686017"/>
    <lineage>
        <taxon>Bacteria</taxon>
        <taxon>Pseudomonadati</taxon>
        <taxon>Pseudomonadota</taxon>
        <taxon>Betaproteobacteria</taxon>
        <taxon>Neisseriales</taxon>
        <taxon>Neisseriaceae</taxon>
        <taxon>Craterilacuibacter</taxon>
    </lineage>
</organism>
<dbReference type="EMBL" id="WSSB01000005">
    <property type="protein sequence ID" value="MXR36697.1"/>
    <property type="molecule type" value="Genomic_DNA"/>
</dbReference>
<dbReference type="Pfam" id="PF14301">
    <property type="entry name" value="DUF4376"/>
    <property type="match status" value="1"/>
</dbReference>
<keyword evidence="3" id="KW-1185">Reference proteome</keyword>